<gene>
    <name evidence="2" type="ORF">EMPS_01779</name>
</gene>
<proteinExistence type="predicted"/>
<dbReference type="CDD" id="cd00030">
    <property type="entry name" value="C2"/>
    <property type="match status" value="1"/>
</dbReference>
<evidence type="ECO:0000313" key="2">
    <source>
        <dbReference type="EMBL" id="GJJ69433.1"/>
    </source>
</evidence>
<dbReference type="SUPFAM" id="SSF49562">
    <property type="entry name" value="C2 domain (Calcium/lipid-binding domain, CaLB)"/>
    <property type="match status" value="1"/>
</dbReference>
<name>A0A9P3H476_9FUNG</name>
<dbReference type="AlphaFoldDB" id="A0A9P3H476"/>
<dbReference type="InterPro" id="IPR000008">
    <property type="entry name" value="C2_dom"/>
</dbReference>
<protein>
    <recommendedName>
        <fullName evidence="1">C2 domain-containing protein</fullName>
    </recommendedName>
</protein>
<dbReference type="Pfam" id="PF00168">
    <property type="entry name" value="C2"/>
    <property type="match status" value="1"/>
</dbReference>
<evidence type="ECO:0000313" key="3">
    <source>
        <dbReference type="Proteomes" id="UP000827284"/>
    </source>
</evidence>
<dbReference type="SMART" id="SM00239">
    <property type="entry name" value="C2"/>
    <property type="match status" value="1"/>
</dbReference>
<accession>A0A9P3H476</accession>
<dbReference type="InterPro" id="IPR035892">
    <property type="entry name" value="C2_domain_sf"/>
</dbReference>
<evidence type="ECO:0000259" key="1">
    <source>
        <dbReference type="PROSITE" id="PS50004"/>
    </source>
</evidence>
<organism evidence="2 3">
    <name type="scientific">Entomortierella parvispora</name>
    <dbReference type="NCBI Taxonomy" id="205924"/>
    <lineage>
        <taxon>Eukaryota</taxon>
        <taxon>Fungi</taxon>
        <taxon>Fungi incertae sedis</taxon>
        <taxon>Mucoromycota</taxon>
        <taxon>Mortierellomycotina</taxon>
        <taxon>Mortierellomycetes</taxon>
        <taxon>Mortierellales</taxon>
        <taxon>Mortierellaceae</taxon>
        <taxon>Entomortierella</taxon>
    </lineage>
</organism>
<feature type="domain" description="C2" evidence="1">
    <location>
        <begin position="8"/>
        <end position="135"/>
    </location>
</feature>
<dbReference type="EMBL" id="BQFW01000002">
    <property type="protein sequence ID" value="GJJ69433.1"/>
    <property type="molecule type" value="Genomic_DNA"/>
</dbReference>
<keyword evidence="3" id="KW-1185">Reference proteome</keyword>
<dbReference type="Gene3D" id="2.60.40.150">
    <property type="entry name" value="C2 domain"/>
    <property type="match status" value="1"/>
</dbReference>
<comment type="caution">
    <text evidence="2">The sequence shown here is derived from an EMBL/GenBank/DDBJ whole genome shotgun (WGS) entry which is preliminary data.</text>
</comment>
<dbReference type="Proteomes" id="UP000827284">
    <property type="component" value="Unassembled WGS sequence"/>
</dbReference>
<reference evidence="2" key="2">
    <citation type="journal article" date="2022" name="Microbiol. Resour. Announc.">
        <title>Whole-Genome Sequence of Entomortierella parvispora E1425, a Mucoromycotan Fungus Associated with Burkholderiaceae-Related Endosymbiotic Bacteria.</title>
        <authorList>
            <person name="Herlambang A."/>
            <person name="Guo Y."/>
            <person name="Takashima Y."/>
            <person name="Narisawa K."/>
            <person name="Ohta H."/>
            <person name="Nishizawa T."/>
        </authorList>
    </citation>
    <scope>NUCLEOTIDE SEQUENCE</scope>
    <source>
        <strain evidence="2">E1425</strain>
    </source>
</reference>
<sequence>MVHRYSAEQSHSTVTVSPDSAVNIPGASRLHDYTIVFKGGKDLPRGDLLCSDPFLEVYLGDPDDIQTLSFVTGVQWSTLCPTWNATWTLLGVPEGSMLLIFVKDKNKMMMDTHLGTCSLVLGSKLEGVMEHTLKVQKPNERTTTVRSVGASATLIKPTTRGPARYSRHTSYAAGVLTRDKALEFFTYRVRLYHLLEAFGTDPSQYQHWNQDYDAAKRIFADNLEGANIRNALHSQHSYLYRHGHNTHYDALATAEDFGLLLHGERLKKGHQQDLRTVVFTYSIVPKGLYFSETGAAFFQDFMSKHAMHANRADEVMFAGEFRVFQDMENNNAWTLLIDNNSGTYGPRKEDLHRVKTCFELNFPDLVVKAVDREDPYLTSLVEATKLAEAAQAAEHKQGLTLFSSMNSKGEHDVLQAHNHPGHACEV</sequence>
<dbReference type="OrthoDB" id="73919at2759"/>
<reference evidence="2" key="1">
    <citation type="submission" date="2021-11" db="EMBL/GenBank/DDBJ databases">
        <authorList>
            <person name="Herlambang A."/>
            <person name="Guo Y."/>
            <person name="Takashima Y."/>
            <person name="Nishizawa T."/>
        </authorList>
    </citation>
    <scope>NUCLEOTIDE SEQUENCE</scope>
    <source>
        <strain evidence="2">E1425</strain>
    </source>
</reference>
<dbReference type="PROSITE" id="PS50004">
    <property type="entry name" value="C2"/>
    <property type="match status" value="1"/>
</dbReference>